<dbReference type="EMBL" id="JH598368">
    <property type="status" value="NOT_ANNOTATED_CDS"/>
    <property type="molecule type" value="Genomic_DNA"/>
</dbReference>
<dbReference type="HOGENOM" id="CLU_3072797_0_0_1"/>
<dbReference type="VEuPathDB" id="FungiDB:HpaG807129"/>
<organism evidence="1 2">
    <name type="scientific">Hyaloperonospora arabidopsidis (strain Emoy2)</name>
    <name type="common">Downy mildew agent</name>
    <name type="synonym">Peronospora arabidopsidis</name>
    <dbReference type="NCBI Taxonomy" id="559515"/>
    <lineage>
        <taxon>Eukaryota</taxon>
        <taxon>Sar</taxon>
        <taxon>Stramenopiles</taxon>
        <taxon>Oomycota</taxon>
        <taxon>Peronosporomycetes</taxon>
        <taxon>Peronosporales</taxon>
        <taxon>Peronosporaceae</taxon>
        <taxon>Hyaloperonospora</taxon>
    </lineage>
</organism>
<accession>M4BL44</accession>
<protein>
    <submittedName>
        <fullName evidence="1">Uncharacterized protein</fullName>
    </submittedName>
</protein>
<evidence type="ECO:0000313" key="2">
    <source>
        <dbReference type="Proteomes" id="UP000011713"/>
    </source>
</evidence>
<evidence type="ECO:0000313" key="1">
    <source>
        <dbReference type="EnsemblProtists" id="HpaP807129"/>
    </source>
</evidence>
<dbReference type="Proteomes" id="UP000011713">
    <property type="component" value="Unassembled WGS sequence"/>
</dbReference>
<keyword evidence="2" id="KW-1185">Reference proteome</keyword>
<dbReference type="AlphaFoldDB" id="M4BL44"/>
<dbReference type="InParanoid" id="M4BL44"/>
<reference evidence="1" key="2">
    <citation type="submission" date="2015-06" db="UniProtKB">
        <authorList>
            <consortium name="EnsemblProtists"/>
        </authorList>
    </citation>
    <scope>IDENTIFICATION</scope>
    <source>
        <strain evidence="1">Emoy2</strain>
    </source>
</reference>
<dbReference type="EnsemblProtists" id="HpaT807129">
    <property type="protein sequence ID" value="HpaP807129"/>
    <property type="gene ID" value="HpaG807129"/>
</dbReference>
<name>M4BL44_HYAAE</name>
<sequence length="53" mass="5938">MGTCVGGLRGPFVSKPDTICNSRSETCNHHGRLTGLLFFVGNKVYFLWLTLHR</sequence>
<proteinExistence type="predicted"/>
<reference evidence="2" key="1">
    <citation type="journal article" date="2010" name="Science">
        <title>Signatures of adaptation to obligate biotrophy in the Hyaloperonospora arabidopsidis genome.</title>
        <authorList>
            <person name="Baxter L."/>
            <person name="Tripathy S."/>
            <person name="Ishaque N."/>
            <person name="Boot N."/>
            <person name="Cabral A."/>
            <person name="Kemen E."/>
            <person name="Thines M."/>
            <person name="Ah-Fong A."/>
            <person name="Anderson R."/>
            <person name="Badejoko W."/>
            <person name="Bittner-Eddy P."/>
            <person name="Boore J.L."/>
            <person name="Chibucos M.C."/>
            <person name="Coates M."/>
            <person name="Dehal P."/>
            <person name="Delehaunty K."/>
            <person name="Dong S."/>
            <person name="Downton P."/>
            <person name="Dumas B."/>
            <person name="Fabro G."/>
            <person name="Fronick C."/>
            <person name="Fuerstenberg S.I."/>
            <person name="Fulton L."/>
            <person name="Gaulin E."/>
            <person name="Govers F."/>
            <person name="Hughes L."/>
            <person name="Humphray S."/>
            <person name="Jiang R.H."/>
            <person name="Judelson H."/>
            <person name="Kamoun S."/>
            <person name="Kyung K."/>
            <person name="Meijer H."/>
            <person name="Minx P."/>
            <person name="Morris P."/>
            <person name="Nelson J."/>
            <person name="Phuntumart V."/>
            <person name="Qutob D."/>
            <person name="Rehmany A."/>
            <person name="Rougon-Cardoso A."/>
            <person name="Ryden P."/>
            <person name="Torto-Alalibo T."/>
            <person name="Studholme D."/>
            <person name="Wang Y."/>
            <person name="Win J."/>
            <person name="Wood J."/>
            <person name="Clifton S.W."/>
            <person name="Rogers J."/>
            <person name="Van den Ackerveken G."/>
            <person name="Jones J.D."/>
            <person name="McDowell J.M."/>
            <person name="Beynon J."/>
            <person name="Tyler B.M."/>
        </authorList>
    </citation>
    <scope>NUCLEOTIDE SEQUENCE [LARGE SCALE GENOMIC DNA]</scope>
    <source>
        <strain evidence="2">Emoy2</strain>
    </source>
</reference>